<name>A0A4U5M7P3_STECR</name>
<gene>
    <name evidence="1" type="ORF">L596_025416</name>
</gene>
<dbReference type="EMBL" id="AZBU02000009">
    <property type="protein sequence ID" value="TKR64947.1"/>
    <property type="molecule type" value="Genomic_DNA"/>
</dbReference>
<organism evidence="1 2">
    <name type="scientific">Steinernema carpocapsae</name>
    <name type="common">Entomopathogenic nematode</name>
    <dbReference type="NCBI Taxonomy" id="34508"/>
    <lineage>
        <taxon>Eukaryota</taxon>
        <taxon>Metazoa</taxon>
        <taxon>Ecdysozoa</taxon>
        <taxon>Nematoda</taxon>
        <taxon>Chromadorea</taxon>
        <taxon>Rhabditida</taxon>
        <taxon>Tylenchina</taxon>
        <taxon>Panagrolaimomorpha</taxon>
        <taxon>Strongyloidoidea</taxon>
        <taxon>Steinernematidae</taxon>
        <taxon>Steinernema</taxon>
    </lineage>
</organism>
<dbReference type="OrthoDB" id="6630692at2759"/>
<evidence type="ECO:0000313" key="2">
    <source>
        <dbReference type="Proteomes" id="UP000298663"/>
    </source>
</evidence>
<keyword evidence="2" id="KW-1185">Reference proteome</keyword>
<comment type="caution">
    <text evidence="1">The sequence shown here is derived from an EMBL/GenBank/DDBJ whole genome shotgun (WGS) entry which is preliminary data.</text>
</comment>
<reference evidence="1 2" key="2">
    <citation type="journal article" date="2019" name="G3 (Bethesda)">
        <title>Hybrid Assembly of the Genome of the Entomopathogenic Nematode Steinernema carpocapsae Identifies the X-Chromosome.</title>
        <authorList>
            <person name="Serra L."/>
            <person name="Macchietto M."/>
            <person name="Macias-Munoz A."/>
            <person name="McGill C.J."/>
            <person name="Rodriguez I.M."/>
            <person name="Rodriguez B."/>
            <person name="Murad R."/>
            <person name="Mortazavi A."/>
        </authorList>
    </citation>
    <scope>NUCLEOTIDE SEQUENCE [LARGE SCALE GENOMIC DNA]</scope>
    <source>
        <strain evidence="1 2">ALL</strain>
    </source>
</reference>
<proteinExistence type="predicted"/>
<accession>A0A4U5M7P3</accession>
<dbReference type="Proteomes" id="UP000298663">
    <property type="component" value="Unassembled WGS sequence"/>
</dbReference>
<reference evidence="1 2" key="1">
    <citation type="journal article" date="2015" name="Genome Biol.">
        <title>Comparative genomics of Steinernema reveals deeply conserved gene regulatory networks.</title>
        <authorList>
            <person name="Dillman A.R."/>
            <person name="Macchietto M."/>
            <person name="Porter C.F."/>
            <person name="Rogers A."/>
            <person name="Williams B."/>
            <person name="Antoshechkin I."/>
            <person name="Lee M.M."/>
            <person name="Goodwin Z."/>
            <person name="Lu X."/>
            <person name="Lewis E.E."/>
            <person name="Goodrich-Blair H."/>
            <person name="Stock S.P."/>
            <person name="Adams B.J."/>
            <person name="Sternberg P.W."/>
            <person name="Mortazavi A."/>
        </authorList>
    </citation>
    <scope>NUCLEOTIDE SEQUENCE [LARGE SCALE GENOMIC DNA]</scope>
    <source>
        <strain evidence="1 2">ALL</strain>
    </source>
</reference>
<dbReference type="AlphaFoldDB" id="A0A4U5M7P3"/>
<protein>
    <submittedName>
        <fullName evidence="1">Uncharacterized protein</fullName>
    </submittedName>
</protein>
<sequence>MFEPQRISSCYVNPAKWENTVAIICCLRPPVLQYASIIWSHQTARDRQMIESVHNRFLKSTFAHSGIDFPGDPETVRKLEMSSLDRRRLVATLTFVYSVFSEQVVDSPNEFCSLSASTLCTRS</sequence>
<evidence type="ECO:0000313" key="1">
    <source>
        <dbReference type="EMBL" id="TKR64947.1"/>
    </source>
</evidence>